<comment type="subcellular location">
    <subcellularLocation>
        <location evidence="5">Cell membrane</location>
        <topology evidence="5">Multi-pass membrane protein</topology>
    </subcellularLocation>
    <subcellularLocation>
        <location evidence="1">Membrane</location>
        <topology evidence="1">Multi-pass membrane protein</topology>
    </subcellularLocation>
</comment>
<dbReference type="PANTHER" id="PTHR43701">
    <property type="entry name" value="MEMBRANE TRANSPORTER PROTEIN MJ0441-RELATED"/>
    <property type="match status" value="1"/>
</dbReference>
<feature type="transmembrane region" description="Helical" evidence="5">
    <location>
        <begin position="173"/>
        <end position="193"/>
    </location>
</feature>
<feature type="transmembrane region" description="Helical" evidence="5">
    <location>
        <begin position="36"/>
        <end position="59"/>
    </location>
</feature>
<sequence length="230" mass="23612">MSYSIISVVGSGGIVGFMLGLLGGGGSILATPLLRYVVGVVQPHVAIGTGALAVSLNALANFGIHASKGHVWWRCAIVFSALGVVGALAGATLGKAMDGERLLFLFGIVMLVIGGLMLMPRKPVPEKAQPVDLRMCLMTAAVALAAGAASGFFGIGGGFLIVPGLILATGMPMISAVGSSLLSVGAFGLATAIKLCGFGADRLDTGRRVHRGWDRRRRYWHVAVDSSEPL</sequence>
<organism evidence="6 7">
    <name type="scientific">Phyllobacterium trifolii</name>
    <dbReference type="NCBI Taxonomy" id="300193"/>
    <lineage>
        <taxon>Bacteria</taxon>
        <taxon>Pseudomonadati</taxon>
        <taxon>Pseudomonadota</taxon>
        <taxon>Alphaproteobacteria</taxon>
        <taxon>Hyphomicrobiales</taxon>
        <taxon>Phyllobacteriaceae</taxon>
        <taxon>Phyllobacterium</taxon>
    </lineage>
</organism>
<name>A0A839UH29_9HYPH</name>
<dbReference type="EMBL" id="JACHXN010000017">
    <property type="protein sequence ID" value="MBB3148102.1"/>
    <property type="molecule type" value="Genomic_DNA"/>
</dbReference>
<accession>A0A839UH29</accession>
<proteinExistence type="inferred from homology"/>
<feature type="transmembrane region" description="Helical" evidence="5">
    <location>
        <begin position="140"/>
        <end position="167"/>
    </location>
</feature>
<evidence type="ECO:0000256" key="3">
    <source>
        <dbReference type="ARBA" id="ARBA00022989"/>
    </source>
</evidence>
<dbReference type="InterPro" id="IPR002781">
    <property type="entry name" value="TM_pro_TauE-like"/>
</dbReference>
<evidence type="ECO:0000256" key="4">
    <source>
        <dbReference type="ARBA" id="ARBA00023136"/>
    </source>
</evidence>
<dbReference type="PANTHER" id="PTHR43701:SF2">
    <property type="entry name" value="MEMBRANE TRANSPORTER PROTEIN YJNA-RELATED"/>
    <property type="match status" value="1"/>
</dbReference>
<feature type="transmembrane region" description="Helical" evidence="5">
    <location>
        <begin position="102"/>
        <end position="119"/>
    </location>
</feature>
<evidence type="ECO:0000256" key="5">
    <source>
        <dbReference type="RuleBase" id="RU363041"/>
    </source>
</evidence>
<evidence type="ECO:0000313" key="7">
    <source>
        <dbReference type="Proteomes" id="UP000554520"/>
    </source>
</evidence>
<dbReference type="InterPro" id="IPR051598">
    <property type="entry name" value="TSUP/Inactive_protease-like"/>
</dbReference>
<dbReference type="Proteomes" id="UP000554520">
    <property type="component" value="Unassembled WGS sequence"/>
</dbReference>
<gene>
    <name evidence="6" type="ORF">FHS21_004545</name>
</gene>
<reference evidence="6 7" key="1">
    <citation type="submission" date="2020-08" db="EMBL/GenBank/DDBJ databases">
        <title>Genomic Encyclopedia of Type Strains, Phase III (KMG-III): the genomes of soil and plant-associated and newly described type strains.</title>
        <authorList>
            <person name="Whitman W."/>
        </authorList>
    </citation>
    <scope>NUCLEOTIDE SEQUENCE [LARGE SCALE GENOMIC DNA]</scope>
    <source>
        <strain evidence="6 7">CECT 7015</strain>
    </source>
</reference>
<feature type="transmembrane region" description="Helical" evidence="5">
    <location>
        <begin position="71"/>
        <end position="90"/>
    </location>
</feature>
<dbReference type="AlphaFoldDB" id="A0A839UH29"/>
<keyword evidence="3 5" id="KW-1133">Transmembrane helix</keyword>
<keyword evidence="4 5" id="KW-0472">Membrane</keyword>
<protein>
    <recommendedName>
        <fullName evidence="5">Probable membrane transporter protein</fullName>
    </recommendedName>
</protein>
<comment type="similarity">
    <text evidence="5">Belongs to the 4-toluene sulfonate uptake permease (TSUP) (TC 2.A.102) family.</text>
</comment>
<comment type="caution">
    <text evidence="6">The sequence shown here is derived from an EMBL/GenBank/DDBJ whole genome shotgun (WGS) entry which is preliminary data.</text>
</comment>
<evidence type="ECO:0000256" key="2">
    <source>
        <dbReference type="ARBA" id="ARBA00022692"/>
    </source>
</evidence>
<keyword evidence="5" id="KW-1003">Cell membrane</keyword>
<evidence type="ECO:0000313" key="6">
    <source>
        <dbReference type="EMBL" id="MBB3148102.1"/>
    </source>
</evidence>
<evidence type="ECO:0000256" key="1">
    <source>
        <dbReference type="ARBA" id="ARBA00004141"/>
    </source>
</evidence>
<dbReference type="GO" id="GO:0005886">
    <property type="term" value="C:plasma membrane"/>
    <property type="evidence" value="ECO:0007669"/>
    <property type="project" value="UniProtKB-SubCell"/>
</dbReference>
<keyword evidence="7" id="KW-1185">Reference proteome</keyword>
<feature type="transmembrane region" description="Helical" evidence="5">
    <location>
        <begin position="7"/>
        <end position="30"/>
    </location>
</feature>
<keyword evidence="2 5" id="KW-0812">Transmembrane</keyword>
<dbReference type="Pfam" id="PF01925">
    <property type="entry name" value="TauE"/>
    <property type="match status" value="1"/>
</dbReference>